<sequence length="516" mass="57366">MPAHQKSVSSPTHHATRSSSSMDGPRRTSRSGSVLVLPEASDIGKPKLFARQSFLVTADNEAMAETILEARKLAIERRRSVADDGGVHALARRASADEHEAAAAAAASSSAAAAAEEAPKPRMDERRRSSVIQILPPHLRALMQQSDENGVQQKWARGWPALGAALSRKLRQMWDAPPPSLHHQLTNVAESPDVEEASTRTPRNGGGGDTSDVASTHDDDGAEDGQRDGGRLSLRAAAAAAAEESLLGPQPKLAWPGLRPKRFVGRKLLVLDLDETLVHSSFKPVPKSDYILDIMVDDTPYKLGMRGSRRDRARAAETHGRVGCVFVLKRPGVDEFLERVSKDYEVIIFTASLPQYANPLLDRLDPKGLITARLFREHCTFHEGYFVKHCTFHEGYFVKHCTFHEGYFVKDLTLLRNNTNLSDTIIVDNSPMAYMFQPDNAIDCTSWLELRRALSLRCVRARRSSDVSRAREHEDPMDEELYVIAAFLERIRGVPEVRDYVEFWREGSEVMDPAYA</sequence>
<feature type="region of interest" description="Disordered" evidence="2">
    <location>
        <begin position="189"/>
        <end position="229"/>
    </location>
</feature>
<evidence type="ECO:0000313" key="4">
    <source>
        <dbReference type="EMBL" id="KAG5180302.1"/>
    </source>
</evidence>
<keyword evidence="1" id="KW-0653">Protein transport</keyword>
<protein>
    <recommendedName>
        <fullName evidence="1">Mitochondrial import inner membrane translocase subunit TIM50</fullName>
    </recommendedName>
</protein>
<comment type="caution">
    <text evidence="4">The sequence shown here is derived from an EMBL/GenBank/DDBJ whole genome shotgun (WGS) entry which is preliminary data.</text>
</comment>
<feature type="compositionally biased region" description="Basic and acidic residues" evidence="2">
    <location>
        <begin position="117"/>
        <end position="128"/>
    </location>
</feature>
<reference evidence="4" key="1">
    <citation type="submission" date="2021-02" db="EMBL/GenBank/DDBJ databases">
        <title>First Annotated Genome of the Yellow-green Alga Tribonema minus.</title>
        <authorList>
            <person name="Mahan K.M."/>
        </authorList>
    </citation>
    <scope>NUCLEOTIDE SEQUENCE</scope>
    <source>
        <strain evidence="4">UTEX B ZZ1240</strain>
    </source>
</reference>
<keyword evidence="1" id="KW-0496">Mitochondrion</keyword>
<keyword evidence="1" id="KW-0813">Transport</keyword>
<keyword evidence="1" id="KW-0811">Translocation</keyword>
<comment type="subcellular location">
    <subcellularLocation>
        <location evidence="1">Mitochondrion inner membrane</location>
        <topology evidence="1">Single-pass membrane protein</topology>
    </subcellularLocation>
</comment>
<dbReference type="EMBL" id="JAFCMP010000401">
    <property type="protein sequence ID" value="KAG5180302.1"/>
    <property type="molecule type" value="Genomic_DNA"/>
</dbReference>
<feature type="compositionally biased region" description="Low complexity" evidence="2">
    <location>
        <begin position="102"/>
        <end position="116"/>
    </location>
</feature>
<dbReference type="OrthoDB" id="277011at2759"/>
<keyword evidence="1" id="KW-0809">Transit peptide</keyword>
<dbReference type="Proteomes" id="UP000664859">
    <property type="component" value="Unassembled WGS sequence"/>
</dbReference>
<dbReference type="SUPFAM" id="SSF56784">
    <property type="entry name" value="HAD-like"/>
    <property type="match status" value="1"/>
</dbReference>
<dbReference type="InterPro" id="IPR036412">
    <property type="entry name" value="HAD-like_sf"/>
</dbReference>
<evidence type="ECO:0000256" key="1">
    <source>
        <dbReference type="RuleBase" id="RU365079"/>
    </source>
</evidence>
<dbReference type="InterPro" id="IPR023214">
    <property type="entry name" value="HAD_sf"/>
</dbReference>
<dbReference type="Gene3D" id="3.40.50.1000">
    <property type="entry name" value="HAD superfamily/HAD-like"/>
    <property type="match status" value="2"/>
</dbReference>
<comment type="function">
    <text evidence="1">Essential component of the TIM23 complex, a complex that mediates the translocation of transit peptide-containing proteins across the mitochondrial inner membrane.</text>
</comment>
<feature type="compositionally biased region" description="Polar residues" evidence="2">
    <location>
        <begin position="1"/>
        <end position="22"/>
    </location>
</feature>
<feature type="region of interest" description="Disordered" evidence="2">
    <location>
        <begin position="1"/>
        <end position="38"/>
    </location>
</feature>
<dbReference type="SMART" id="SM00577">
    <property type="entry name" value="CPDc"/>
    <property type="match status" value="1"/>
</dbReference>
<evidence type="ECO:0000313" key="5">
    <source>
        <dbReference type="Proteomes" id="UP000664859"/>
    </source>
</evidence>
<dbReference type="InterPro" id="IPR004274">
    <property type="entry name" value="FCP1_dom"/>
</dbReference>
<comment type="subunit">
    <text evidence="1">Component of the TIM23 complex.</text>
</comment>
<feature type="domain" description="FCP1 homology" evidence="3">
    <location>
        <begin position="262"/>
        <end position="466"/>
    </location>
</feature>
<dbReference type="CDD" id="cd07521">
    <property type="entry name" value="HAD_FCP1-like"/>
    <property type="match status" value="1"/>
</dbReference>
<evidence type="ECO:0000259" key="3">
    <source>
        <dbReference type="PROSITE" id="PS50969"/>
    </source>
</evidence>
<name>A0A835YRL6_9STRA</name>
<feature type="compositionally biased region" description="Basic and acidic residues" evidence="2">
    <location>
        <begin position="215"/>
        <end position="229"/>
    </location>
</feature>
<dbReference type="PROSITE" id="PS50969">
    <property type="entry name" value="FCP1"/>
    <property type="match status" value="1"/>
</dbReference>
<proteinExistence type="inferred from homology"/>
<dbReference type="AlphaFoldDB" id="A0A835YRL6"/>
<evidence type="ECO:0000256" key="2">
    <source>
        <dbReference type="SAM" id="MobiDB-lite"/>
    </source>
</evidence>
<keyword evidence="5" id="KW-1185">Reference proteome</keyword>
<accession>A0A835YRL6</accession>
<dbReference type="Pfam" id="PF03031">
    <property type="entry name" value="NIF"/>
    <property type="match status" value="2"/>
</dbReference>
<gene>
    <name evidence="4" type="ORF">JKP88DRAFT_324324</name>
</gene>
<comment type="similarity">
    <text evidence="1">Belongs to the TIM50 family.</text>
</comment>
<dbReference type="InterPro" id="IPR050365">
    <property type="entry name" value="TIM50"/>
</dbReference>
<feature type="region of interest" description="Disordered" evidence="2">
    <location>
        <begin position="101"/>
        <end position="128"/>
    </location>
</feature>
<dbReference type="GO" id="GO:0005744">
    <property type="term" value="C:TIM23 mitochondrial import inner membrane translocase complex"/>
    <property type="evidence" value="ECO:0007669"/>
    <property type="project" value="UniProtKB-UniRule"/>
</dbReference>
<dbReference type="GO" id="GO:0015031">
    <property type="term" value="P:protein transport"/>
    <property type="evidence" value="ECO:0007669"/>
    <property type="project" value="UniProtKB-KW"/>
</dbReference>
<dbReference type="PANTHER" id="PTHR12210">
    <property type="entry name" value="DULLARD PROTEIN PHOSPHATASE"/>
    <property type="match status" value="1"/>
</dbReference>
<organism evidence="4 5">
    <name type="scientific">Tribonema minus</name>
    <dbReference type="NCBI Taxonomy" id="303371"/>
    <lineage>
        <taxon>Eukaryota</taxon>
        <taxon>Sar</taxon>
        <taxon>Stramenopiles</taxon>
        <taxon>Ochrophyta</taxon>
        <taxon>PX clade</taxon>
        <taxon>Xanthophyceae</taxon>
        <taxon>Tribonematales</taxon>
        <taxon>Tribonemataceae</taxon>
        <taxon>Tribonema</taxon>
    </lineage>
</organism>